<accession>A0A6S6W7H1</accession>
<dbReference type="Proteomes" id="UP000472372">
    <property type="component" value="Chromosome 7"/>
</dbReference>
<dbReference type="EMBL" id="HG992983">
    <property type="protein sequence ID" value="CAE7192109.1"/>
    <property type="molecule type" value="Genomic_DNA"/>
</dbReference>
<evidence type="ECO:0000313" key="2">
    <source>
        <dbReference type="Proteomes" id="UP000472372"/>
    </source>
</evidence>
<gene>
    <name evidence="1" type="ORF">PTTW11_07489</name>
</gene>
<dbReference type="AlphaFoldDB" id="A0A6S6W7H1"/>
<name>A0A6S6W7H1_9PLEO</name>
<evidence type="ECO:0000313" key="1">
    <source>
        <dbReference type="EMBL" id="CAE7192109.1"/>
    </source>
</evidence>
<proteinExistence type="predicted"/>
<organism evidence="1 2">
    <name type="scientific">Pyrenophora teres f. teres</name>
    <dbReference type="NCBI Taxonomy" id="97479"/>
    <lineage>
        <taxon>Eukaryota</taxon>
        <taxon>Fungi</taxon>
        <taxon>Dikarya</taxon>
        <taxon>Ascomycota</taxon>
        <taxon>Pezizomycotina</taxon>
        <taxon>Dothideomycetes</taxon>
        <taxon>Pleosporomycetidae</taxon>
        <taxon>Pleosporales</taxon>
        <taxon>Pleosporineae</taxon>
        <taxon>Pleosporaceae</taxon>
        <taxon>Pyrenophora</taxon>
    </lineage>
</organism>
<protein>
    <submittedName>
        <fullName evidence="1">Uncharacterized protein</fullName>
    </submittedName>
</protein>
<sequence length="292" mass="32844">MTTNNINNGPVYTLIPLPFGYHSPMSYRRTGASLELHIDFVGTNINTIGLDSLETVLPIYETHWSILNQHVGATTIETIRHAFLVHEGLVELNGPYLSSENLGLSPYAMPTVNSTLLYEAFERNVQTRTEATSGVVPDQVHRLRNFHRQAVMSLFAQGSMTVHLDLRSCDMRFPHTIIALRTFLGLLADSFHYRPSDTKAIVKLHVSGNQTTTMNAIMNREGALDQIPATEQPAFEFPSEDEIWTCIKEGLNYWEPKDFGNPQMGGFETVIQGIPGRFMSIETRLELDVITY</sequence>
<reference evidence="1" key="1">
    <citation type="submission" date="2021-02" db="EMBL/GenBank/DDBJ databases">
        <authorList>
            <person name="Syme A R."/>
            <person name="Syme A R."/>
            <person name="Moolhuijzen P."/>
        </authorList>
    </citation>
    <scope>NUCLEOTIDE SEQUENCE</scope>
    <source>
        <strain evidence="1">W1-1</strain>
    </source>
</reference>